<sequence>MAPALKKSSIKCVLVGDGAVGKTCLFAVYAKGEFPKGYIPTVMDNYSVTVFVKQKEPVILEVWDTAGQEDFAAIRELSYPGTDVFVVCYSVSSMSSFRNVWDFWIKEIQNMNAPFVVCGTKEDLFQEGNPQHVSEEQATDYAKKFKAWASVRCSAIQALRVNVLFNYVLKCGLGQPSPLFKKKGGSGCVLF</sequence>
<dbReference type="GO" id="GO:0003924">
    <property type="term" value="F:GTPase activity"/>
    <property type="evidence" value="ECO:0007669"/>
    <property type="project" value="InterPro"/>
</dbReference>
<reference evidence="3" key="1">
    <citation type="submission" date="2021-01" db="EMBL/GenBank/DDBJ databases">
        <authorList>
            <person name="Corre E."/>
            <person name="Pelletier E."/>
            <person name="Niang G."/>
            <person name="Scheremetjew M."/>
            <person name="Finn R."/>
            <person name="Kale V."/>
            <person name="Holt S."/>
            <person name="Cochrane G."/>
            <person name="Meng A."/>
            <person name="Brown T."/>
            <person name="Cohen L."/>
        </authorList>
    </citation>
    <scope>NUCLEOTIDE SEQUENCE</scope>
    <source>
        <strain evidence="3">GSBS06</strain>
    </source>
</reference>
<dbReference type="AlphaFoldDB" id="A0A7S3PE69"/>
<dbReference type="InterPro" id="IPR005225">
    <property type="entry name" value="Small_GTP-bd"/>
</dbReference>
<dbReference type="GO" id="GO:0007264">
    <property type="term" value="P:small GTPase-mediated signal transduction"/>
    <property type="evidence" value="ECO:0007669"/>
    <property type="project" value="InterPro"/>
</dbReference>
<dbReference type="PROSITE" id="PS51421">
    <property type="entry name" value="RAS"/>
    <property type="match status" value="1"/>
</dbReference>
<dbReference type="PROSITE" id="PS51420">
    <property type="entry name" value="RHO"/>
    <property type="match status" value="1"/>
</dbReference>
<accession>A0A7S3PE69</accession>
<dbReference type="Gene3D" id="3.40.50.300">
    <property type="entry name" value="P-loop containing nucleotide triphosphate hydrolases"/>
    <property type="match status" value="1"/>
</dbReference>
<evidence type="ECO:0000256" key="2">
    <source>
        <dbReference type="ARBA" id="ARBA00023134"/>
    </source>
</evidence>
<evidence type="ECO:0000256" key="1">
    <source>
        <dbReference type="ARBA" id="ARBA00022741"/>
    </source>
</evidence>
<dbReference type="SUPFAM" id="SSF52540">
    <property type="entry name" value="P-loop containing nucleoside triphosphate hydrolases"/>
    <property type="match status" value="1"/>
</dbReference>
<dbReference type="SMART" id="SM00175">
    <property type="entry name" value="RAB"/>
    <property type="match status" value="1"/>
</dbReference>
<dbReference type="InterPro" id="IPR027417">
    <property type="entry name" value="P-loop_NTPase"/>
</dbReference>
<dbReference type="PANTHER" id="PTHR24072">
    <property type="entry name" value="RHO FAMILY GTPASE"/>
    <property type="match status" value="1"/>
</dbReference>
<dbReference type="SMART" id="SM00174">
    <property type="entry name" value="RHO"/>
    <property type="match status" value="1"/>
</dbReference>
<evidence type="ECO:0000313" key="3">
    <source>
        <dbReference type="EMBL" id="CAE0439029.1"/>
    </source>
</evidence>
<dbReference type="PRINTS" id="PR00449">
    <property type="entry name" value="RASTRNSFRMNG"/>
</dbReference>
<dbReference type="PROSITE" id="PS51419">
    <property type="entry name" value="RAB"/>
    <property type="match status" value="1"/>
</dbReference>
<keyword evidence="2" id="KW-0342">GTP-binding</keyword>
<proteinExistence type="predicted"/>
<dbReference type="Pfam" id="PF00071">
    <property type="entry name" value="Ras"/>
    <property type="match status" value="1"/>
</dbReference>
<dbReference type="EMBL" id="HBIN01012302">
    <property type="protein sequence ID" value="CAE0439029.1"/>
    <property type="molecule type" value="Transcribed_RNA"/>
</dbReference>
<dbReference type="InterPro" id="IPR001806">
    <property type="entry name" value="Small_GTPase"/>
</dbReference>
<dbReference type="NCBIfam" id="TIGR00231">
    <property type="entry name" value="small_GTP"/>
    <property type="match status" value="1"/>
</dbReference>
<dbReference type="GO" id="GO:0005525">
    <property type="term" value="F:GTP binding"/>
    <property type="evidence" value="ECO:0007669"/>
    <property type="project" value="UniProtKB-KW"/>
</dbReference>
<dbReference type="SMART" id="SM00173">
    <property type="entry name" value="RAS"/>
    <property type="match status" value="1"/>
</dbReference>
<name>A0A7S3PE69_9STRA</name>
<organism evidence="3">
    <name type="scientific">Aplanochytrium stocchinoi</name>
    <dbReference type="NCBI Taxonomy" id="215587"/>
    <lineage>
        <taxon>Eukaryota</taxon>
        <taxon>Sar</taxon>
        <taxon>Stramenopiles</taxon>
        <taxon>Bigyra</taxon>
        <taxon>Labyrinthulomycetes</taxon>
        <taxon>Thraustochytrida</taxon>
        <taxon>Thraustochytriidae</taxon>
        <taxon>Aplanochytrium</taxon>
    </lineage>
</organism>
<dbReference type="CDD" id="cd00157">
    <property type="entry name" value="Rho"/>
    <property type="match status" value="1"/>
</dbReference>
<keyword evidence="1" id="KW-0547">Nucleotide-binding</keyword>
<gene>
    <name evidence="3" type="ORF">ASTO00021_LOCUS9253</name>
</gene>
<dbReference type="InterPro" id="IPR003578">
    <property type="entry name" value="Small_GTPase_Rho"/>
</dbReference>
<protein>
    <submittedName>
        <fullName evidence="3">Uncharacterized protein</fullName>
    </submittedName>
</protein>